<dbReference type="Proteomes" id="UP001152795">
    <property type="component" value="Unassembled WGS sequence"/>
</dbReference>
<organism evidence="1 2">
    <name type="scientific">Paramuricea clavata</name>
    <name type="common">Red gorgonian</name>
    <name type="synonym">Violescent sea-whip</name>
    <dbReference type="NCBI Taxonomy" id="317549"/>
    <lineage>
        <taxon>Eukaryota</taxon>
        <taxon>Metazoa</taxon>
        <taxon>Cnidaria</taxon>
        <taxon>Anthozoa</taxon>
        <taxon>Octocorallia</taxon>
        <taxon>Malacalcyonacea</taxon>
        <taxon>Plexauridae</taxon>
        <taxon>Paramuricea</taxon>
    </lineage>
</organism>
<proteinExistence type="predicted"/>
<keyword evidence="2" id="KW-1185">Reference proteome</keyword>
<name>A0A7D9ETU7_PARCT</name>
<comment type="caution">
    <text evidence="1">The sequence shown here is derived from an EMBL/GenBank/DDBJ whole genome shotgun (WGS) entry which is preliminary data.</text>
</comment>
<dbReference type="AlphaFoldDB" id="A0A7D9ETU7"/>
<feature type="non-terminal residue" evidence="1">
    <location>
        <position position="212"/>
    </location>
</feature>
<sequence length="212" mass="23363">APSCSQVLTEESWIESLRRIHKNSKELIQEFIKTLLSKTNLGEKKQEILTIPSHVLGFSLILSTDNFFNLRQVDQPSIMNVQFFLALVIVMGFVAGLEATCCKRKPDVGCCGNGPCNIFCCNCDGGCNEICEKTHCDTGDWTKCAGVLAACATACVDPADPACVACVGPLYNTCKKCFSSDVDPNKALADAKYMLNAYYKQNIRKHINLYRK</sequence>
<evidence type="ECO:0000313" key="1">
    <source>
        <dbReference type="EMBL" id="CAB4018226.1"/>
    </source>
</evidence>
<accession>A0A7D9ETU7</accession>
<dbReference type="EMBL" id="CACRXK020009912">
    <property type="protein sequence ID" value="CAB4018226.1"/>
    <property type="molecule type" value="Genomic_DNA"/>
</dbReference>
<protein>
    <submittedName>
        <fullName evidence="1">Uncharacterized protein</fullName>
    </submittedName>
</protein>
<dbReference type="OrthoDB" id="8015076at2759"/>
<evidence type="ECO:0000313" key="2">
    <source>
        <dbReference type="Proteomes" id="UP001152795"/>
    </source>
</evidence>
<gene>
    <name evidence="1" type="ORF">PACLA_8A065934</name>
</gene>
<reference evidence="1" key="1">
    <citation type="submission" date="2020-04" db="EMBL/GenBank/DDBJ databases">
        <authorList>
            <person name="Alioto T."/>
            <person name="Alioto T."/>
            <person name="Gomez Garrido J."/>
        </authorList>
    </citation>
    <scope>NUCLEOTIDE SEQUENCE</scope>
    <source>
        <strain evidence="1">A484AB</strain>
    </source>
</reference>